<proteinExistence type="predicted"/>
<dbReference type="RefSeq" id="WP_184220139.1">
    <property type="nucleotide sequence ID" value="NZ_JACIIU010000002.1"/>
</dbReference>
<gene>
    <name evidence="2" type="ORF">FHS77_000737</name>
</gene>
<keyword evidence="1" id="KW-0812">Transmembrane</keyword>
<dbReference type="EMBL" id="JACIIU010000002">
    <property type="protein sequence ID" value="MBB6260213.1"/>
    <property type="molecule type" value="Genomic_DNA"/>
</dbReference>
<evidence type="ECO:0000313" key="2">
    <source>
        <dbReference type="EMBL" id="MBB6260213.1"/>
    </source>
</evidence>
<reference evidence="2 3" key="1">
    <citation type="submission" date="2020-08" db="EMBL/GenBank/DDBJ databases">
        <title>Genomic Encyclopedia of Type Strains, Phase IV (KMG-IV): sequencing the most valuable type-strain genomes for metagenomic binning, comparative biology and taxonomic classification.</title>
        <authorList>
            <person name="Goeker M."/>
        </authorList>
    </citation>
    <scope>NUCLEOTIDE SEQUENCE [LARGE SCALE GENOMIC DNA]</scope>
    <source>
        <strain evidence="2 3">DSM 22336</strain>
    </source>
</reference>
<organism evidence="2 3">
    <name type="scientific">Paenochrobactrum gallinarii</name>
    <dbReference type="NCBI Taxonomy" id="643673"/>
    <lineage>
        <taxon>Bacteria</taxon>
        <taxon>Pseudomonadati</taxon>
        <taxon>Pseudomonadota</taxon>
        <taxon>Alphaproteobacteria</taxon>
        <taxon>Hyphomicrobiales</taxon>
        <taxon>Brucellaceae</taxon>
        <taxon>Paenochrobactrum</taxon>
    </lineage>
</organism>
<dbReference type="AlphaFoldDB" id="A0A841LQ83"/>
<keyword evidence="3" id="KW-1185">Reference proteome</keyword>
<evidence type="ECO:0000313" key="3">
    <source>
        <dbReference type="Proteomes" id="UP000555393"/>
    </source>
</evidence>
<evidence type="ECO:0000256" key="1">
    <source>
        <dbReference type="SAM" id="Phobius"/>
    </source>
</evidence>
<feature type="transmembrane region" description="Helical" evidence="1">
    <location>
        <begin position="163"/>
        <end position="179"/>
    </location>
</feature>
<keyword evidence="1" id="KW-0472">Membrane</keyword>
<dbReference type="Proteomes" id="UP000555393">
    <property type="component" value="Unassembled WGS sequence"/>
</dbReference>
<name>A0A841LQ83_9HYPH</name>
<keyword evidence="1" id="KW-1133">Transmembrane helix</keyword>
<sequence length="188" mass="20646">MMRAIFVALIIGGLGVGIIYPWYLNHFSGSEIGRWVMQESRGAALKAPVVQLQEDDAPVRIFVDMTPLKDYTSSVHRSSLRLAVSRDGHPLLSEVLSYQKIASDKLQSRSQDETIMRATAGDLNPVITGNYIFSVAPADVDGLQVGKIELVLRRAAKPVNENLISAGLIAVVLGVYGLVRGRLYRRKI</sequence>
<accession>A0A841LQ83</accession>
<comment type="caution">
    <text evidence="2">The sequence shown here is derived from an EMBL/GenBank/DDBJ whole genome shotgun (WGS) entry which is preliminary data.</text>
</comment>
<protein>
    <submittedName>
        <fullName evidence="2">Uncharacterized protein</fullName>
    </submittedName>
</protein>